<dbReference type="STRING" id="1548208.AXK12_01430"/>
<protein>
    <recommendedName>
        <fullName evidence="3">AMP-dependent synthetase/ligase domain-containing protein</fullName>
    </recommendedName>
</protein>
<reference evidence="4 5" key="1">
    <citation type="submission" date="2016-02" db="EMBL/GenBank/DDBJ databases">
        <authorList>
            <person name="Wen L."/>
            <person name="He K."/>
            <person name="Yang H."/>
        </authorList>
    </citation>
    <scope>NUCLEOTIDE SEQUENCE [LARGE SCALE GENOMIC DNA]</scope>
    <source>
        <strain evidence="4 5">CV41</strain>
    </source>
</reference>
<dbReference type="SUPFAM" id="SSF56801">
    <property type="entry name" value="Acetyl-CoA synthetase-like"/>
    <property type="match status" value="1"/>
</dbReference>
<keyword evidence="2" id="KW-0436">Ligase</keyword>
<dbReference type="InterPro" id="IPR045851">
    <property type="entry name" value="AMP-bd_C_sf"/>
</dbReference>
<accession>A0A139SSS0</accession>
<dbReference type="PANTHER" id="PTHR43201:SF5">
    <property type="entry name" value="MEDIUM-CHAIN ACYL-COA LIGASE ACSF2, MITOCHONDRIAL"/>
    <property type="match status" value="1"/>
</dbReference>
<evidence type="ECO:0000256" key="2">
    <source>
        <dbReference type="ARBA" id="ARBA00022598"/>
    </source>
</evidence>
<dbReference type="GO" id="GO:0006631">
    <property type="term" value="P:fatty acid metabolic process"/>
    <property type="evidence" value="ECO:0007669"/>
    <property type="project" value="TreeGrafter"/>
</dbReference>
<dbReference type="Proteomes" id="UP000071392">
    <property type="component" value="Unassembled WGS sequence"/>
</dbReference>
<keyword evidence="5" id="KW-1185">Reference proteome</keyword>
<comment type="similarity">
    <text evidence="1">Belongs to the ATP-dependent AMP-binding enzyme family.</text>
</comment>
<gene>
    <name evidence="4" type="ORF">AXK12_01430</name>
</gene>
<sequence>MERALLESVLRETGVAQKHGETLFLCDPYWSASQGQAAAAIVATGRGRRPSRVAIADEGAGYLPGWLAIPTGGSSGGLKFARHDERTLGAAVLGFCAHFDVERVNAVDCLPAWHVSGLMARLRCAATGGVHLPWDWKRLEAGDFPNLPPSACENGASSGLAGGWFLSLVPTQLQRLLKQGERAHKWLRAFHAVFIGGGPLWPSLADEAAASQLPIVLSYGMTETGAMVAAQRPGDFAAGDRSSGVPMPHAPVSINAEGLVCVRGDSVMRGYFGVEPCNGIFTTADLGRVDDAGRLHILGRRDEVAISGGEKVGLSEVDAALRSAKNSAGDTVFKDVAVLAVPDAEWGEVLVACYLNADAAPLSDAVIAAAMRDLARHQRPKRWLAFSPEAWPRNAQGKLNRAALREAVTDLHSAWGGGQ</sequence>
<comment type="caution">
    <text evidence="4">The sequence shown here is derived from an EMBL/GenBank/DDBJ whole genome shotgun (WGS) entry which is preliminary data.</text>
</comment>
<dbReference type="InterPro" id="IPR042099">
    <property type="entry name" value="ANL_N_sf"/>
</dbReference>
<dbReference type="InterPro" id="IPR000873">
    <property type="entry name" value="AMP-dep_synth/lig_dom"/>
</dbReference>
<evidence type="ECO:0000313" key="5">
    <source>
        <dbReference type="Proteomes" id="UP000071392"/>
    </source>
</evidence>
<dbReference type="PANTHER" id="PTHR43201">
    <property type="entry name" value="ACYL-COA SYNTHETASE"/>
    <property type="match status" value="1"/>
</dbReference>
<dbReference type="OrthoDB" id="9757771at2"/>
<dbReference type="RefSeq" id="WP_068710880.1">
    <property type="nucleotide sequence ID" value="NZ_LSZP01000005.1"/>
</dbReference>
<name>A0A139SSS0_9BACT</name>
<dbReference type="GO" id="GO:0031956">
    <property type="term" value="F:medium-chain fatty acid-CoA ligase activity"/>
    <property type="evidence" value="ECO:0007669"/>
    <property type="project" value="TreeGrafter"/>
</dbReference>
<evidence type="ECO:0000259" key="3">
    <source>
        <dbReference type="Pfam" id="PF00501"/>
    </source>
</evidence>
<dbReference type="Pfam" id="PF00501">
    <property type="entry name" value="AMP-binding"/>
    <property type="match status" value="1"/>
</dbReference>
<dbReference type="EMBL" id="LSZP01000005">
    <property type="protein sequence ID" value="KXU37628.1"/>
    <property type="molecule type" value="Genomic_DNA"/>
</dbReference>
<evidence type="ECO:0000256" key="1">
    <source>
        <dbReference type="ARBA" id="ARBA00006432"/>
    </source>
</evidence>
<proteinExistence type="inferred from homology"/>
<evidence type="ECO:0000313" key="4">
    <source>
        <dbReference type="EMBL" id="KXU37628.1"/>
    </source>
</evidence>
<organism evidence="4 5">
    <name type="scientific">Cephaloticoccus capnophilus</name>
    <dbReference type="NCBI Taxonomy" id="1548208"/>
    <lineage>
        <taxon>Bacteria</taxon>
        <taxon>Pseudomonadati</taxon>
        <taxon>Verrucomicrobiota</taxon>
        <taxon>Opitutia</taxon>
        <taxon>Opitutales</taxon>
        <taxon>Opitutaceae</taxon>
        <taxon>Cephaloticoccus</taxon>
    </lineage>
</organism>
<dbReference type="AlphaFoldDB" id="A0A139SSS0"/>
<dbReference type="Gene3D" id="3.30.300.30">
    <property type="match status" value="1"/>
</dbReference>
<feature type="domain" description="AMP-dependent synthetase/ligase" evidence="3">
    <location>
        <begin position="71"/>
        <end position="272"/>
    </location>
</feature>
<dbReference type="Gene3D" id="3.40.50.12780">
    <property type="entry name" value="N-terminal domain of ligase-like"/>
    <property type="match status" value="1"/>
</dbReference>